<sequence>MCYRKTKRHKNVHCEICERISIISYITSLSFIIVLKYIAIHIQSCIYANVCNNRASCSLPSSLQIAAKILEFVARAAPLVIQYTKQYKYINLFLNFVRNSNNRLCMKGKPLQHTNLAIFHNFKKITYRTAKYHLQISLFHSKCNFNKFLVYNYKLSIIEKMVKHFGMLELTVTKNASDKIYGRKRKFSEIDRSNEADETNFIRYMNKTSNILPPSSTSLGTGCHDKNRINENDITIKLKNTSCSCKDKYLSEIARLKMKLKSRNRTILRLRQKKAQLNSKLQHLSTTLSTSTSNKNCTRFYQISVTSFVAEMSFRFSLLSFSFVSAFNLDDINMESRYIYNYTYKNKSTSATDTNVLEICFIREHHRMEEPRISLKFASSPVIIRKPTRRRYSRSLRICCRRAYSVSGAAYHDKLPIVASYLSHQVSMIMRKRMETKSKDGSEGEESEDTISKQKLARKTIMTPRLVAALDKSKWLILFLPFHDLFVRAMSPDFAFGLMMAVRGRLPSLGKYTPNQLFWISYGRFWCASEITGYSLELYAYSLQMYRVQVPLMNSEEFSKDFKCPSGSKMNPVKKCKIWN</sequence>
<evidence type="ECO:0000313" key="4">
    <source>
        <dbReference type="Proteomes" id="UP001329430"/>
    </source>
</evidence>
<dbReference type="SUPFAM" id="SSF55486">
    <property type="entry name" value="Metalloproteases ('zincins'), catalytic domain"/>
    <property type="match status" value="1"/>
</dbReference>
<proteinExistence type="predicted"/>
<dbReference type="GO" id="GO:0004222">
    <property type="term" value="F:metalloendopeptidase activity"/>
    <property type="evidence" value="ECO:0007669"/>
    <property type="project" value="InterPro"/>
</dbReference>
<accession>A0AAN7ZI61</accession>
<keyword evidence="4" id="KW-1185">Reference proteome</keyword>
<name>A0AAN7ZI61_9COLE</name>
<evidence type="ECO:0000313" key="3">
    <source>
        <dbReference type="EMBL" id="KAK5647885.1"/>
    </source>
</evidence>
<organism evidence="3 4">
    <name type="scientific">Pyrocoelia pectoralis</name>
    <dbReference type="NCBI Taxonomy" id="417401"/>
    <lineage>
        <taxon>Eukaryota</taxon>
        <taxon>Metazoa</taxon>
        <taxon>Ecdysozoa</taxon>
        <taxon>Arthropoda</taxon>
        <taxon>Hexapoda</taxon>
        <taxon>Insecta</taxon>
        <taxon>Pterygota</taxon>
        <taxon>Neoptera</taxon>
        <taxon>Endopterygota</taxon>
        <taxon>Coleoptera</taxon>
        <taxon>Polyphaga</taxon>
        <taxon>Elateriformia</taxon>
        <taxon>Elateroidea</taxon>
        <taxon>Lampyridae</taxon>
        <taxon>Lampyrinae</taxon>
        <taxon>Pyrocoelia</taxon>
    </lineage>
</organism>
<dbReference type="EMBL" id="JAVRBK010000002">
    <property type="protein sequence ID" value="KAK5647885.1"/>
    <property type="molecule type" value="Genomic_DNA"/>
</dbReference>
<protein>
    <recommendedName>
        <fullName evidence="2">Peptidase M13 C-terminal domain-containing protein</fullName>
    </recommendedName>
</protein>
<feature type="transmembrane region" description="Helical" evidence="1">
    <location>
        <begin position="20"/>
        <end position="39"/>
    </location>
</feature>
<keyword evidence="1" id="KW-0472">Membrane</keyword>
<dbReference type="Proteomes" id="UP001329430">
    <property type="component" value="Chromosome 2"/>
</dbReference>
<evidence type="ECO:0000256" key="1">
    <source>
        <dbReference type="SAM" id="Phobius"/>
    </source>
</evidence>
<reference evidence="3 4" key="1">
    <citation type="journal article" date="2024" name="Insects">
        <title>An Improved Chromosome-Level Genome Assembly of the Firefly Pyrocoelia pectoralis.</title>
        <authorList>
            <person name="Fu X."/>
            <person name="Meyer-Rochow V.B."/>
            <person name="Ballantyne L."/>
            <person name="Zhu X."/>
        </authorList>
    </citation>
    <scope>NUCLEOTIDE SEQUENCE [LARGE SCALE GENOMIC DNA]</scope>
    <source>
        <strain evidence="3">XCY_ONT2</strain>
    </source>
</reference>
<dbReference type="GO" id="GO:0005886">
    <property type="term" value="C:plasma membrane"/>
    <property type="evidence" value="ECO:0007669"/>
    <property type="project" value="TreeGrafter"/>
</dbReference>
<dbReference type="PROSITE" id="PS51885">
    <property type="entry name" value="NEPRILYSIN"/>
    <property type="match status" value="1"/>
</dbReference>
<dbReference type="AlphaFoldDB" id="A0AAN7ZI61"/>
<keyword evidence="1" id="KW-1133">Transmembrane helix</keyword>
<dbReference type="InterPro" id="IPR018497">
    <property type="entry name" value="Peptidase_M13_C"/>
</dbReference>
<keyword evidence="1" id="KW-0812">Transmembrane</keyword>
<gene>
    <name evidence="3" type="ORF">RI129_002777</name>
</gene>
<dbReference type="InterPro" id="IPR000718">
    <property type="entry name" value="Peptidase_M13"/>
</dbReference>
<dbReference type="InterPro" id="IPR024079">
    <property type="entry name" value="MetalloPept_cat_dom_sf"/>
</dbReference>
<dbReference type="Gene3D" id="3.40.390.10">
    <property type="entry name" value="Collagenase (Catalytic Domain)"/>
    <property type="match status" value="1"/>
</dbReference>
<dbReference type="PANTHER" id="PTHR11733">
    <property type="entry name" value="ZINC METALLOPROTEASE FAMILY M13 NEPRILYSIN-RELATED"/>
    <property type="match status" value="1"/>
</dbReference>
<comment type="caution">
    <text evidence="3">The sequence shown here is derived from an EMBL/GenBank/DDBJ whole genome shotgun (WGS) entry which is preliminary data.</text>
</comment>
<feature type="domain" description="Peptidase M13 C-terminal" evidence="2">
    <location>
        <begin position="504"/>
        <end position="578"/>
    </location>
</feature>
<dbReference type="PANTHER" id="PTHR11733:SF133">
    <property type="entry name" value="PHOSPHATE-REGULATING NEUTRAL ENDOPEPTIDASE PHEX"/>
    <property type="match status" value="1"/>
</dbReference>
<dbReference type="Pfam" id="PF01431">
    <property type="entry name" value="Peptidase_M13"/>
    <property type="match status" value="1"/>
</dbReference>
<evidence type="ECO:0000259" key="2">
    <source>
        <dbReference type="Pfam" id="PF01431"/>
    </source>
</evidence>
<dbReference type="GO" id="GO:0016485">
    <property type="term" value="P:protein processing"/>
    <property type="evidence" value="ECO:0007669"/>
    <property type="project" value="TreeGrafter"/>
</dbReference>